<comment type="similarity">
    <text evidence="2 24">Belongs to the bacterial diacylglycerol kinase family.</text>
</comment>
<evidence type="ECO:0000256" key="18">
    <source>
        <dbReference type="ARBA" id="ARBA00023209"/>
    </source>
</evidence>
<evidence type="ECO:0000256" key="3">
    <source>
        <dbReference type="ARBA" id="ARBA00012133"/>
    </source>
</evidence>
<feature type="binding site" evidence="22">
    <location>
        <position position="34"/>
    </location>
    <ligand>
        <name>ATP</name>
        <dbReference type="ChEBI" id="CHEBI:30616"/>
    </ligand>
</feature>
<dbReference type="AlphaFoldDB" id="A0A238J023"/>
<feature type="binding site" evidence="22">
    <location>
        <position position="82"/>
    </location>
    <ligand>
        <name>ATP</name>
        <dbReference type="ChEBI" id="CHEBI:30616"/>
    </ligand>
</feature>
<evidence type="ECO:0000313" key="25">
    <source>
        <dbReference type="EMBL" id="SMX23977.1"/>
    </source>
</evidence>
<dbReference type="PROSITE" id="PS01069">
    <property type="entry name" value="DAGK_PROKAR"/>
    <property type="match status" value="1"/>
</dbReference>
<evidence type="ECO:0000256" key="23">
    <source>
        <dbReference type="PIRSR" id="PIRSR600829-4"/>
    </source>
</evidence>
<comment type="subcellular location">
    <subcellularLocation>
        <location evidence="1 24">Cell inner membrane</location>
        <topology evidence="1 24">Multi-pass membrane protein</topology>
    </subcellularLocation>
</comment>
<evidence type="ECO:0000256" key="2">
    <source>
        <dbReference type="ARBA" id="ARBA00005967"/>
    </source>
</evidence>
<evidence type="ECO:0000256" key="22">
    <source>
        <dbReference type="PIRSR" id="PIRSR600829-3"/>
    </source>
</evidence>
<proteinExistence type="inferred from homology"/>
<evidence type="ECO:0000256" key="20">
    <source>
        <dbReference type="PIRSR" id="PIRSR600829-1"/>
    </source>
</evidence>
<keyword evidence="19 24" id="KW-1208">Phospholipid metabolism</keyword>
<dbReference type="InterPro" id="IPR033718">
    <property type="entry name" value="DAGK_prok"/>
</dbReference>
<keyword evidence="7 24" id="KW-0997">Cell inner membrane</keyword>
<keyword evidence="12 24" id="KW-0418">Kinase</keyword>
<keyword evidence="13 22" id="KW-0067">ATP-binding</keyword>
<dbReference type="PANTHER" id="PTHR34299">
    <property type="entry name" value="DIACYLGLYCEROL KINASE"/>
    <property type="match status" value="1"/>
</dbReference>
<feature type="binding site" evidence="21">
    <location>
        <begin position="28"/>
        <end position="31"/>
    </location>
    <ligand>
        <name>substrate</name>
    </ligand>
</feature>
<dbReference type="PANTHER" id="PTHR34299:SF1">
    <property type="entry name" value="DIACYLGLYCEROL KINASE"/>
    <property type="match status" value="1"/>
</dbReference>
<sequence length="128" mass="13778">MSRTPADLRCPEIERLRNTALWSVSGLRIAWIEEKSLRQWTVANAASWIIIAVAGLPAVEAALLISLGAMTIIVELLNSAVEATVDYVSTTRHPLAKKAKDIASGAVLTTALTWALCWILIGASRLLG</sequence>
<comment type="function">
    <text evidence="24">Catalyzes the ATP-dependent phosphorylation of sn-l,2-diacylglycerol (DAG) to phosphatidic acid. Involved in the recycling of diacylglycerol produced as a by-product during membrane-derived oligosaccharide (MDO) biosynthesis.</text>
</comment>
<evidence type="ECO:0000313" key="26">
    <source>
        <dbReference type="Proteomes" id="UP000201838"/>
    </source>
</evidence>
<evidence type="ECO:0000256" key="10">
    <source>
        <dbReference type="ARBA" id="ARBA00022723"/>
    </source>
</evidence>
<evidence type="ECO:0000256" key="8">
    <source>
        <dbReference type="ARBA" id="ARBA00022679"/>
    </source>
</evidence>
<evidence type="ECO:0000256" key="4">
    <source>
        <dbReference type="ARBA" id="ARBA00017575"/>
    </source>
</evidence>
<evidence type="ECO:0000256" key="24">
    <source>
        <dbReference type="RuleBase" id="RU363065"/>
    </source>
</evidence>
<dbReference type="InterPro" id="IPR000829">
    <property type="entry name" value="DAGK"/>
</dbReference>
<comment type="caution">
    <text evidence="24">Lacks conserved residue(s) required for the propagation of feature annotation.</text>
</comment>
<dbReference type="EC" id="2.7.1.107" evidence="3 24"/>
<reference evidence="25 26" key="1">
    <citation type="submission" date="2017-05" db="EMBL/GenBank/DDBJ databases">
        <authorList>
            <person name="Song R."/>
            <person name="Chenine A.L."/>
            <person name="Ruprecht R.M."/>
        </authorList>
    </citation>
    <scope>NUCLEOTIDE SEQUENCE [LARGE SCALE GENOMIC DNA]</scope>
    <source>
        <strain evidence="25 26">CECT 8489</strain>
    </source>
</reference>
<feature type="active site" description="Proton acceptor" evidence="20">
    <location>
        <position position="75"/>
    </location>
</feature>
<accession>A0A238J023</accession>
<evidence type="ECO:0000256" key="16">
    <source>
        <dbReference type="ARBA" id="ARBA00023098"/>
    </source>
</evidence>
<evidence type="ECO:0000256" key="15">
    <source>
        <dbReference type="ARBA" id="ARBA00022989"/>
    </source>
</evidence>
<keyword evidence="26" id="KW-1185">Reference proteome</keyword>
<evidence type="ECO:0000256" key="14">
    <source>
        <dbReference type="ARBA" id="ARBA00022842"/>
    </source>
</evidence>
<dbReference type="InterPro" id="IPR036945">
    <property type="entry name" value="DAGK_sf"/>
</dbReference>
<evidence type="ECO:0000256" key="7">
    <source>
        <dbReference type="ARBA" id="ARBA00022519"/>
    </source>
</evidence>
<keyword evidence="16 24" id="KW-0443">Lipid metabolism</keyword>
<dbReference type="Proteomes" id="UP000201838">
    <property type="component" value="Unassembled WGS sequence"/>
</dbReference>
<evidence type="ECO:0000256" key="17">
    <source>
        <dbReference type="ARBA" id="ARBA00023136"/>
    </source>
</evidence>
<dbReference type="GO" id="GO:0005886">
    <property type="term" value="C:plasma membrane"/>
    <property type="evidence" value="ECO:0007669"/>
    <property type="project" value="UniProtKB-SubCell"/>
</dbReference>
<organism evidence="25 26">
    <name type="scientific">Boseongicola aestuarii</name>
    <dbReference type="NCBI Taxonomy" id="1470561"/>
    <lineage>
        <taxon>Bacteria</taxon>
        <taxon>Pseudomonadati</taxon>
        <taxon>Pseudomonadota</taxon>
        <taxon>Alphaproteobacteria</taxon>
        <taxon>Rhodobacterales</taxon>
        <taxon>Paracoccaceae</taxon>
        <taxon>Boseongicola</taxon>
    </lineage>
</organism>
<dbReference type="GO" id="GO:0004143">
    <property type="term" value="F:ATP-dependent diacylglycerol kinase activity"/>
    <property type="evidence" value="ECO:0007669"/>
    <property type="project" value="UniProtKB-EC"/>
</dbReference>
<evidence type="ECO:0000256" key="5">
    <source>
        <dbReference type="ARBA" id="ARBA00022475"/>
    </source>
</evidence>
<feature type="binding site" evidence="23">
    <location>
        <position position="82"/>
    </location>
    <ligand>
        <name>a divalent metal cation</name>
        <dbReference type="ChEBI" id="CHEBI:60240"/>
    </ligand>
</feature>
<feature type="binding site" evidence="21">
    <location>
        <position position="15"/>
    </location>
    <ligand>
        <name>substrate</name>
    </ligand>
</feature>
<evidence type="ECO:0000256" key="13">
    <source>
        <dbReference type="ARBA" id="ARBA00022840"/>
    </source>
</evidence>
<gene>
    <name evidence="25" type="primary">dgkA_2</name>
    <name evidence="25" type="ORF">BOA8489_02091</name>
</gene>
<keyword evidence="15 24" id="KW-1133">Transmembrane helix</keyword>
<evidence type="ECO:0000256" key="1">
    <source>
        <dbReference type="ARBA" id="ARBA00004429"/>
    </source>
</evidence>
<evidence type="ECO:0000256" key="12">
    <source>
        <dbReference type="ARBA" id="ARBA00022777"/>
    </source>
</evidence>
<evidence type="ECO:0000256" key="6">
    <source>
        <dbReference type="ARBA" id="ARBA00022516"/>
    </source>
</evidence>
<protein>
    <recommendedName>
        <fullName evidence="4 24">Diacylglycerol kinase</fullName>
        <ecNumber evidence="3 24">2.7.1.107</ecNumber>
    </recommendedName>
</protein>
<dbReference type="RefSeq" id="WP_217897941.1">
    <property type="nucleotide sequence ID" value="NZ_FXXQ01000006.1"/>
</dbReference>
<comment type="cofactor">
    <cofactor evidence="23">
        <name>Mg(2+)</name>
        <dbReference type="ChEBI" id="CHEBI:18420"/>
    </cofactor>
    <text evidence="23">Mn(2+), Zn(2+), Cd(2+) and Co(2+) support activity to lesser extents.</text>
</comment>
<keyword evidence="8 24" id="KW-0808">Transferase</keyword>
<keyword evidence="10 23" id="KW-0479">Metal-binding</keyword>
<dbReference type="Pfam" id="PF01219">
    <property type="entry name" value="DAGK_prokar"/>
    <property type="match status" value="1"/>
</dbReference>
<keyword evidence="14 23" id="KW-0460">Magnesium</keyword>
<keyword evidence="18" id="KW-0594">Phospholipid biosynthesis</keyword>
<evidence type="ECO:0000256" key="9">
    <source>
        <dbReference type="ARBA" id="ARBA00022692"/>
    </source>
</evidence>
<dbReference type="GO" id="GO:0006654">
    <property type="term" value="P:phosphatidic acid biosynthetic process"/>
    <property type="evidence" value="ECO:0007669"/>
    <property type="project" value="InterPro"/>
</dbReference>
<evidence type="ECO:0000256" key="19">
    <source>
        <dbReference type="ARBA" id="ARBA00023264"/>
    </source>
</evidence>
<dbReference type="GO" id="GO:0005524">
    <property type="term" value="F:ATP binding"/>
    <property type="evidence" value="ECO:0007669"/>
    <property type="project" value="UniProtKB-KW"/>
</dbReference>
<feature type="binding site" evidence="21">
    <location>
        <position position="104"/>
    </location>
    <ligand>
        <name>substrate</name>
    </ligand>
</feature>
<comment type="catalytic activity">
    <reaction evidence="24">
        <text>a 1,2-diacyl-sn-glycerol + ATP = a 1,2-diacyl-sn-glycero-3-phosphate + ADP + H(+)</text>
        <dbReference type="Rhea" id="RHEA:10272"/>
        <dbReference type="ChEBI" id="CHEBI:15378"/>
        <dbReference type="ChEBI" id="CHEBI:17815"/>
        <dbReference type="ChEBI" id="CHEBI:30616"/>
        <dbReference type="ChEBI" id="CHEBI:58608"/>
        <dbReference type="ChEBI" id="CHEBI:456216"/>
        <dbReference type="EC" id="2.7.1.107"/>
    </reaction>
</comment>
<feature type="binding site" evidence="23">
    <location>
        <position position="34"/>
    </location>
    <ligand>
        <name>a divalent metal cation</name>
        <dbReference type="ChEBI" id="CHEBI:60240"/>
    </ligand>
</feature>
<feature type="binding site" evidence="22">
    <location>
        <begin position="100"/>
        <end position="101"/>
    </location>
    <ligand>
        <name>ATP</name>
        <dbReference type="ChEBI" id="CHEBI:30616"/>
    </ligand>
</feature>
<feature type="binding site" evidence="21">
    <location>
        <position position="75"/>
    </location>
    <ligand>
        <name>substrate</name>
    </ligand>
</feature>
<evidence type="ECO:0000256" key="21">
    <source>
        <dbReference type="PIRSR" id="PIRSR600829-2"/>
    </source>
</evidence>
<feature type="binding site" evidence="22">
    <location>
        <position position="15"/>
    </location>
    <ligand>
        <name>ATP</name>
        <dbReference type="ChEBI" id="CHEBI:30616"/>
    </ligand>
</feature>
<dbReference type="Gene3D" id="1.10.287.3610">
    <property type="match status" value="1"/>
</dbReference>
<keyword evidence="11 22" id="KW-0547">Nucleotide-binding</keyword>
<keyword evidence="6" id="KW-0444">Lipid biosynthesis</keyword>
<dbReference type="EMBL" id="FXXQ01000006">
    <property type="protein sequence ID" value="SMX23977.1"/>
    <property type="molecule type" value="Genomic_DNA"/>
</dbReference>
<keyword evidence="9 24" id="KW-0812">Transmembrane</keyword>
<evidence type="ECO:0000256" key="11">
    <source>
        <dbReference type="ARBA" id="ARBA00022741"/>
    </source>
</evidence>
<name>A0A238J023_9RHOB</name>
<feature type="transmembrane region" description="Helical" evidence="24">
    <location>
        <begin position="102"/>
        <end position="121"/>
    </location>
</feature>
<dbReference type="GO" id="GO:0046872">
    <property type="term" value="F:metal ion binding"/>
    <property type="evidence" value="ECO:0007669"/>
    <property type="project" value="UniProtKB-KW"/>
</dbReference>
<keyword evidence="17 24" id="KW-0472">Membrane</keyword>
<keyword evidence="5" id="KW-1003">Cell membrane</keyword>
<dbReference type="CDD" id="cd14264">
    <property type="entry name" value="DAGK_IM"/>
    <property type="match status" value="1"/>
</dbReference>